<evidence type="ECO:0000259" key="1">
    <source>
        <dbReference type="Pfam" id="PF19054"/>
    </source>
</evidence>
<gene>
    <name evidence="2" type="ORF">JO379_004389</name>
</gene>
<dbReference type="EMBL" id="JAGIOH010000001">
    <property type="protein sequence ID" value="MBP2404920.1"/>
    <property type="molecule type" value="Genomic_DNA"/>
</dbReference>
<protein>
    <recommendedName>
        <fullName evidence="1">DUF5753 domain-containing protein</fullName>
    </recommendedName>
</protein>
<evidence type="ECO:0000313" key="3">
    <source>
        <dbReference type="Proteomes" id="UP001519291"/>
    </source>
</evidence>
<feature type="domain" description="DUF5753" evidence="1">
    <location>
        <begin position="1"/>
        <end position="99"/>
    </location>
</feature>
<accession>A0ABS4Y7Z8</accession>
<proteinExistence type="predicted"/>
<name>A0ABS4Y7Z8_9ACTN</name>
<comment type="caution">
    <text evidence="2">The sequence shown here is derived from an EMBL/GenBank/DDBJ whole genome shotgun (WGS) entry which is preliminary data.</text>
</comment>
<organism evidence="2 3">
    <name type="scientific">Streptomyces syringium</name>
    <dbReference type="NCBI Taxonomy" id="76729"/>
    <lineage>
        <taxon>Bacteria</taxon>
        <taxon>Bacillati</taxon>
        <taxon>Actinomycetota</taxon>
        <taxon>Actinomycetes</taxon>
        <taxon>Kitasatosporales</taxon>
        <taxon>Streptomycetaceae</taxon>
        <taxon>Streptomyces</taxon>
    </lineage>
</organism>
<reference evidence="2 3" key="1">
    <citation type="submission" date="2021-03" db="EMBL/GenBank/DDBJ databases">
        <title>Sequencing the genomes of 1000 actinobacteria strains.</title>
        <authorList>
            <person name="Klenk H.-P."/>
        </authorList>
    </citation>
    <scope>NUCLEOTIDE SEQUENCE [LARGE SCALE GENOMIC DNA]</scope>
    <source>
        <strain evidence="2 3">DSM 41480</strain>
    </source>
</reference>
<keyword evidence="3" id="KW-1185">Reference proteome</keyword>
<dbReference type="Proteomes" id="UP001519291">
    <property type="component" value="Unassembled WGS sequence"/>
</dbReference>
<dbReference type="Pfam" id="PF19054">
    <property type="entry name" value="DUF5753"/>
    <property type="match status" value="1"/>
</dbReference>
<evidence type="ECO:0000313" key="2">
    <source>
        <dbReference type="EMBL" id="MBP2404920.1"/>
    </source>
</evidence>
<dbReference type="InterPro" id="IPR043917">
    <property type="entry name" value="DUF5753"/>
</dbReference>
<sequence length="107" mass="11558">MAGQLAHLLEVGELPNVTVKVVPFNAGLHLGVMSGPFGILRFPMNGDGSESEPPTVYADGYTGDLYLDKPGEVARYDAAFQNIWAKALNEQDSRHLISEVAGTYGHR</sequence>